<evidence type="ECO:0000313" key="1">
    <source>
        <dbReference type="EMBL" id="MDQ8192820.1"/>
    </source>
</evidence>
<evidence type="ECO:0000313" key="2">
    <source>
        <dbReference type="Proteomes" id="UP001243717"/>
    </source>
</evidence>
<accession>A0ABU1AG70</accession>
<dbReference type="InterPro" id="IPR011042">
    <property type="entry name" value="6-blade_b-propeller_TolB-like"/>
</dbReference>
<gene>
    <name evidence="1" type="ORF">QEH59_00185</name>
</gene>
<dbReference type="EMBL" id="JARXIC010000001">
    <property type="protein sequence ID" value="MDQ8192820.1"/>
    <property type="molecule type" value="Genomic_DNA"/>
</dbReference>
<sequence>MIQRLSTKGEHYFFGYYDLPAWDSTGQRHLAHKVPFTNKIPQAHDIAELGFFEAETQVFRKIAATKAWNFQQGAMLQWLPQSEDLMIFNTRQGAQYQAAIYDSHGQQTAQLPAPIANVDPKGRFALSINFSRLLAFRPGYGYAGLPDPFATQAQPEEDGIFRIDFDSNQKSLILSLKDLGELCRPYFGTNKILVNHLNLNPSGTRFVALVRNFPTEPNTSNKTIAITANADGSQAYILWDGGVASHYHWKTDTVISMVIKDDQGRITVAEFIDQTPNYTLLNPEFFLDDGHQSYSPDLKHLLYDSYPIDSQRDLYLYNLETKKGCCLETLLSAPIDNSIALETRCDLHPRWHPSGQRISFDSIHQGYRGIYTLNLNLKQPLS</sequence>
<proteinExistence type="predicted"/>
<reference evidence="1 2" key="1">
    <citation type="submission" date="2023-04" db="EMBL/GenBank/DDBJ databases">
        <title>A novel bacteria isolated from coastal sediment.</title>
        <authorList>
            <person name="Liu X.-J."/>
            <person name="Du Z.-J."/>
        </authorList>
    </citation>
    <scope>NUCLEOTIDE SEQUENCE [LARGE SCALE GENOMIC DNA]</scope>
    <source>
        <strain evidence="1 2">SDUM461004</strain>
    </source>
</reference>
<comment type="caution">
    <text evidence="1">The sequence shown here is derived from an EMBL/GenBank/DDBJ whole genome shotgun (WGS) entry which is preliminary data.</text>
</comment>
<name>A0ABU1AG70_9BACT</name>
<organism evidence="1 2">
    <name type="scientific">Thalassobacterium sedimentorum</name>
    <dbReference type="NCBI Taxonomy" id="3041258"/>
    <lineage>
        <taxon>Bacteria</taxon>
        <taxon>Pseudomonadati</taxon>
        <taxon>Verrucomicrobiota</taxon>
        <taxon>Opitutia</taxon>
        <taxon>Puniceicoccales</taxon>
        <taxon>Coraliomargaritaceae</taxon>
        <taxon>Thalassobacterium</taxon>
    </lineage>
</organism>
<keyword evidence="2" id="KW-1185">Reference proteome</keyword>
<dbReference type="Proteomes" id="UP001243717">
    <property type="component" value="Unassembled WGS sequence"/>
</dbReference>
<dbReference type="Gene3D" id="2.120.10.30">
    <property type="entry name" value="TolB, C-terminal domain"/>
    <property type="match status" value="1"/>
</dbReference>
<dbReference type="RefSeq" id="WP_308983330.1">
    <property type="nucleotide sequence ID" value="NZ_JARXIC010000001.1"/>
</dbReference>
<protein>
    <submittedName>
        <fullName evidence="1">Uncharacterized protein</fullName>
    </submittedName>
</protein>
<dbReference type="SUPFAM" id="SSF82171">
    <property type="entry name" value="DPP6 N-terminal domain-like"/>
    <property type="match status" value="1"/>
</dbReference>